<protein>
    <submittedName>
        <fullName evidence="4">YVTN family beta-propeller protein</fullName>
    </submittedName>
</protein>
<reference evidence="3" key="2">
    <citation type="submission" date="2020-09" db="EMBL/GenBank/DDBJ databases">
        <authorList>
            <person name="Sun Q."/>
            <person name="Ohkuma M."/>
        </authorList>
    </citation>
    <scope>NUCLEOTIDE SEQUENCE</scope>
    <source>
        <strain evidence="3">JCM 1480</strain>
    </source>
</reference>
<dbReference type="GO" id="GO:0005509">
    <property type="term" value="F:calcium ion binding"/>
    <property type="evidence" value="ECO:0007669"/>
    <property type="project" value="InterPro"/>
</dbReference>
<dbReference type="Gene3D" id="2.60.40.10">
    <property type="entry name" value="Immunoglobulins"/>
    <property type="match status" value="4"/>
</dbReference>
<dbReference type="EMBL" id="JAFBCG010000001">
    <property type="protein sequence ID" value="MBM7803381.1"/>
    <property type="molecule type" value="Genomic_DNA"/>
</dbReference>
<dbReference type="SUPFAM" id="SSF51004">
    <property type="entry name" value="C-terminal (heme d1) domain of cytochrome cd1-nitrite reductase"/>
    <property type="match status" value="1"/>
</dbReference>
<dbReference type="PANTHER" id="PTHR47197:SF3">
    <property type="entry name" value="DIHYDRO-HEME D1 DEHYDROGENASE"/>
    <property type="match status" value="1"/>
</dbReference>
<keyword evidence="6" id="KW-1185">Reference proteome</keyword>
<evidence type="ECO:0000313" key="3">
    <source>
        <dbReference type="EMBL" id="GGL07535.1"/>
    </source>
</evidence>
<dbReference type="EMBL" id="BMOI01000013">
    <property type="protein sequence ID" value="GGL07535.1"/>
    <property type="molecule type" value="Genomic_DNA"/>
</dbReference>
<dbReference type="SUPFAM" id="SSF49313">
    <property type="entry name" value="Cadherin-like"/>
    <property type="match status" value="4"/>
</dbReference>
<organism evidence="3 5">
    <name type="scientific">Curtobacterium luteum</name>
    <dbReference type="NCBI Taxonomy" id="33881"/>
    <lineage>
        <taxon>Bacteria</taxon>
        <taxon>Bacillati</taxon>
        <taxon>Actinomycetota</taxon>
        <taxon>Actinomycetes</taxon>
        <taxon>Micrococcales</taxon>
        <taxon>Microbacteriaceae</taxon>
        <taxon>Curtobacterium</taxon>
    </lineage>
</organism>
<evidence type="ECO:0000313" key="4">
    <source>
        <dbReference type="EMBL" id="MBM7803381.1"/>
    </source>
</evidence>
<feature type="compositionally biased region" description="Low complexity" evidence="1">
    <location>
        <begin position="685"/>
        <end position="707"/>
    </location>
</feature>
<dbReference type="InterPro" id="IPR051200">
    <property type="entry name" value="Host-pathogen_enzymatic-act"/>
</dbReference>
<dbReference type="InterPro" id="IPR011964">
    <property type="entry name" value="YVTN_b-propeller_repeat"/>
</dbReference>
<evidence type="ECO:0000256" key="1">
    <source>
        <dbReference type="SAM" id="MobiDB-lite"/>
    </source>
</evidence>
<dbReference type="InterPro" id="IPR013783">
    <property type="entry name" value="Ig-like_fold"/>
</dbReference>
<dbReference type="Pfam" id="PF05345">
    <property type="entry name" value="He_PIG"/>
    <property type="match status" value="4"/>
</dbReference>
<comment type="caution">
    <text evidence="3">The sequence shown here is derived from an EMBL/GenBank/DDBJ whole genome shotgun (WGS) entry which is preliminary data.</text>
</comment>
<evidence type="ECO:0000313" key="6">
    <source>
        <dbReference type="Proteomes" id="UP000746584"/>
    </source>
</evidence>
<dbReference type="InterPro" id="IPR011048">
    <property type="entry name" value="Haem_d1_sf"/>
</dbReference>
<sequence>MRRGFAAIAALVAAGLVLIAATPAHADPRTIDLGSGRKPISAAVSPDGSTLYVGDDNYRALLALATSTEQTMFTRNLGYDSPESMAVSPDSSTIYTLQPRISELVAYSNTGAYGWGVSVAGSKMALNPAGTEAYVTSSGLNRLSVISTTSKSVTQTITVPGGPVDAAVSPNGSIVYTANPGNNTVSLISAGTVLQSVPVGSDPEALAVAPNGDVYVANTGDGTVSVIEAGTSRVRTTVTVGTQPTAIAYNAANGDMYVVNRGDNTVSLLSTQTNTVTLTERVGSVPVAVAINPVTGAAYVANSGAGNITVLPLPKPPVFEEETPPGSATVGTAYSYTFTADGEPSPTFSVDGDLPAGLTLTPAGVLSGTPTSAGKSTFVVRASNGVGQDATTDPITMRVEPKPEAPAFTADNPPKSATIGTPYSFTFTATGSPSPTFSVSKGQLPDGLTLSSDGVLSGTPTSADTFTFTVAASNGVGTDAATDPITITVTQAPVAPAFTADTPPAATTVGATYSYTFAASGSPSPTFSVSKGQLPAGLSLTAGGVLAGTPTATGTSTFTVAASNGVGSDATTEVTITVSKQLVQPTFMAVSPPSAATVGKRYSYQFTAAGNPAPTFTVTSGRLPAGLTLTPQGLLSGTPTSTGTWTFTVTASNGIGTGASTGSITIVTAAAAPSTTSNGSDHEPTSTSSGAAAPVATPVTARATFTG</sequence>
<evidence type="ECO:0000256" key="2">
    <source>
        <dbReference type="SAM" id="SignalP"/>
    </source>
</evidence>
<name>A0A8H9GBP3_9MICO</name>
<reference evidence="4 6" key="3">
    <citation type="submission" date="2021-01" db="EMBL/GenBank/DDBJ databases">
        <title>Sequencing the genomes of 1000 actinobacteria strains.</title>
        <authorList>
            <person name="Klenk H.-P."/>
        </authorList>
    </citation>
    <scope>NUCLEOTIDE SEQUENCE [LARGE SCALE GENOMIC DNA]</scope>
    <source>
        <strain evidence="4 6">DSM 20542</strain>
    </source>
</reference>
<feature type="signal peptide" evidence="2">
    <location>
        <begin position="1"/>
        <end position="26"/>
    </location>
</feature>
<feature type="region of interest" description="Disordered" evidence="1">
    <location>
        <begin position="673"/>
        <end position="707"/>
    </location>
</feature>
<dbReference type="InterPro" id="IPR015943">
    <property type="entry name" value="WD40/YVTN_repeat-like_dom_sf"/>
</dbReference>
<dbReference type="Gene3D" id="2.130.10.10">
    <property type="entry name" value="YVTN repeat-like/Quinoprotein amine dehydrogenase"/>
    <property type="match status" value="3"/>
</dbReference>
<keyword evidence="2" id="KW-0732">Signal</keyword>
<dbReference type="GO" id="GO:0016020">
    <property type="term" value="C:membrane"/>
    <property type="evidence" value="ECO:0007669"/>
    <property type="project" value="InterPro"/>
</dbReference>
<dbReference type="AlphaFoldDB" id="A0A8H9GBP3"/>
<dbReference type="Proteomes" id="UP000648535">
    <property type="component" value="Unassembled WGS sequence"/>
</dbReference>
<reference evidence="3" key="1">
    <citation type="journal article" date="2014" name="Int. J. Syst. Evol. Microbiol.">
        <title>Complete genome sequence of Corynebacterium casei LMG S-19264T (=DSM 44701T), isolated from a smear-ripened cheese.</title>
        <authorList>
            <consortium name="US DOE Joint Genome Institute (JGI-PGF)"/>
            <person name="Walter F."/>
            <person name="Albersmeier A."/>
            <person name="Kalinowski J."/>
            <person name="Ruckert C."/>
        </authorList>
    </citation>
    <scope>NUCLEOTIDE SEQUENCE</scope>
    <source>
        <strain evidence="3">JCM 1480</strain>
    </source>
</reference>
<dbReference type="InterPro" id="IPR015919">
    <property type="entry name" value="Cadherin-like_sf"/>
</dbReference>
<feature type="chain" id="PRO_5034921936" evidence="2">
    <location>
        <begin position="27"/>
        <end position="707"/>
    </location>
</feature>
<dbReference type="PANTHER" id="PTHR47197">
    <property type="entry name" value="PROTEIN NIRF"/>
    <property type="match status" value="1"/>
</dbReference>
<dbReference type="RefSeq" id="WP_175328915.1">
    <property type="nucleotide sequence ID" value="NZ_BMOI01000013.1"/>
</dbReference>
<gene>
    <name evidence="3" type="ORF">GCM10009769_27280</name>
    <name evidence="4" type="ORF">JOE58_002632</name>
</gene>
<dbReference type="Proteomes" id="UP000746584">
    <property type="component" value="Unassembled WGS sequence"/>
</dbReference>
<proteinExistence type="predicted"/>
<dbReference type="NCBIfam" id="TIGR02276">
    <property type="entry name" value="beta_rpt_yvtn"/>
    <property type="match status" value="2"/>
</dbReference>
<accession>A0A8H9GBP3</accession>
<dbReference type="GO" id="GO:0005975">
    <property type="term" value="P:carbohydrate metabolic process"/>
    <property type="evidence" value="ECO:0007669"/>
    <property type="project" value="UniProtKB-ARBA"/>
</dbReference>
<evidence type="ECO:0000313" key="5">
    <source>
        <dbReference type="Proteomes" id="UP000648535"/>
    </source>
</evidence>